<dbReference type="InterPro" id="IPR001584">
    <property type="entry name" value="Integrase_cat-core"/>
</dbReference>
<protein>
    <submittedName>
        <fullName evidence="2">Integrase core domain protein</fullName>
    </submittedName>
</protein>
<evidence type="ECO:0000313" key="2">
    <source>
        <dbReference type="EMBL" id="QDU92278.1"/>
    </source>
</evidence>
<dbReference type="OrthoDB" id="239066at2"/>
<keyword evidence="3" id="KW-1185">Reference proteome</keyword>
<dbReference type="RefSeq" id="WP_145048085.1">
    <property type="nucleotide sequence ID" value="NZ_CP036433.1"/>
</dbReference>
<dbReference type="Pfam" id="PF13683">
    <property type="entry name" value="rve_3"/>
    <property type="match status" value="1"/>
</dbReference>
<sequence length="359" mass="41882">MSFVLQPWQLLFVILSGWIHHRQQQIIEFQNEQIRSLLSQLGKKRISLTDDQRRILAVKGKALGRKTLRELTTIVTPDTILRWHRELVAKKWDQSEKRESVGRPRIRQVIVDLILRFAQENPTWGYDRIQGALANVGYHISDTTVGNVLKQHGIEPAPDRQRQTTWATFLKAHWDVLAAIDFTTIEVWTKAGLVTWNLLFVMELKTRRVHFAGCTPHPDEPWMKQIARNLTDYEGFLLGKRYLLMDRDTKFCRAFRHILKREGARPLLLPPRSPNWNAFIERFMRSLKSEALSRMIFFGESSLRRAVSSFLEHYHGERNHQGLESKLIQPADEVGQLAGKIECQERLGGLLKYYQRKAA</sequence>
<feature type="domain" description="Integrase catalytic" evidence="1">
    <location>
        <begin position="154"/>
        <end position="338"/>
    </location>
</feature>
<proteinExistence type="predicted"/>
<dbReference type="SUPFAM" id="SSF53098">
    <property type="entry name" value="Ribonuclease H-like"/>
    <property type="match status" value="1"/>
</dbReference>
<dbReference type="InterPro" id="IPR012337">
    <property type="entry name" value="RNaseH-like_sf"/>
</dbReference>
<accession>A0A518DKC0</accession>
<dbReference type="Gene3D" id="3.30.420.10">
    <property type="entry name" value="Ribonuclease H-like superfamily/Ribonuclease H"/>
    <property type="match status" value="1"/>
</dbReference>
<organism evidence="2 3">
    <name type="scientific">Lignipirellula cremea</name>
    <dbReference type="NCBI Taxonomy" id="2528010"/>
    <lineage>
        <taxon>Bacteria</taxon>
        <taxon>Pseudomonadati</taxon>
        <taxon>Planctomycetota</taxon>
        <taxon>Planctomycetia</taxon>
        <taxon>Pirellulales</taxon>
        <taxon>Pirellulaceae</taxon>
        <taxon>Lignipirellula</taxon>
    </lineage>
</organism>
<gene>
    <name evidence="2" type="ORF">Pla8534_00230</name>
</gene>
<name>A0A518DKC0_9BACT</name>
<dbReference type="PROSITE" id="PS50994">
    <property type="entry name" value="INTEGRASE"/>
    <property type="match status" value="1"/>
</dbReference>
<dbReference type="AlphaFoldDB" id="A0A518DKC0"/>
<dbReference type="KEGG" id="lcre:Pla8534_00230"/>
<evidence type="ECO:0000313" key="3">
    <source>
        <dbReference type="Proteomes" id="UP000317648"/>
    </source>
</evidence>
<dbReference type="Proteomes" id="UP000317648">
    <property type="component" value="Chromosome"/>
</dbReference>
<evidence type="ECO:0000259" key="1">
    <source>
        <dbReference type="PROSITE" id="PS50994"/>
    </source>
</evidence>
<dbReference type="EMBL" id="CP036433">
    <property type="protein sequence ID" value="QDU92278.1"/>
    <property type="molecule type" value="Genomic_DNA"/>
</dbReference>
<dbReference type="GO" id="GO:0003676">
    <property type="term" value="F:nucleic acid binding"/>
    <property type="evidence" value="ECO:0007669"/>
    <property type="project" value="InterPro"/>
</dbReference>
<dbReference type="GO" id="GO:0015074">
    <property type="term" value="P:DNA integration"/>
    <property type="evidence" value="ECO:0007669"/>
    <property type="project" value="InterPro"/>
</dbReference>
<dbReference type="InterPro" id="IPR036397">
    <property type="entry name" value="RNaseH_sf"/>
</dbReference>
<reference evidence="2 3" key="1">
    <citation type="submission" date="2019-02" db="EMBL/GenBank/DDBJ databases">
        <title>Deep-cultivation of Planctomycetes and their phenomic and genomic characterization uncovers novel biology.</title>
        <authorList>
            <person name="Wiegand S."/>
            <person name="Jogler M."/>
            <person name="Boedeker C."/>
            <person name="Pinto D."/>
            <person name="Vollmers J."/>
            <person name="Rivas-Marin E."/>
            <person name="Kohn T."/>
            <person name="Peeters S.H."/>
            <person name="Heuer A."/>
            <person name="Rast P."/>
            <person name="Oberbeckmann S."/>
            <person name="Bunk B."/>
            <person name="Jeske O."/>
            <person name="Meyerdierks A."/>
            <person name="Storesund J.E."/>
            <person name="Kallscheuer N."/>
            <person name="Luecker S."/>
            <person name="Lage O.M."/>
            <person name="Pohl T."/>
            <person name="Merkel B.J."/>
            <person name="Hornburger P."/>
            <person name="Mueller R.-W."/>
            <person name="Bruemmer F."/>
            <person name="Labrenz M."/>
            <person name="Spormann A.M."/>
            <person name="Op den Camp H."/>
            <person name="Overmann J."/>
            <person name="Amann R."/>
            <person name="Jetten M.S.M."/>
            <person name="Mascher T."/>
            <person name="Medema M.H."/>
            <person name="Devos D.P."/>
            <person name="Kaster A.-K."/>
            <person name="Ovreas L."/>
            <person name="Rohde M."/>
            <person name="Galperin M.Y."/>
            <person name="Jogler C."/>
        </authorList>
    </citation>
    <scope>NUCLEOTIDE SEQUENCE [LARGE SCALE GENOMIC DNA]</scope>
    <source>
        <strain evidence="2 3">Pla85_3_4</strain>
    </source>
</reference>